<sequence length="230" mass="24892">MPPRPTAPPQLQTAPAPLREFVDTLLTLDVEEPWAELDGVKQGGPAPWRPPNSYTLVKGPLELDGNMLVEFAGQDQGVLVVFGDVTCQNLFVGAGFSFVCTGTLRVREALVARSPDSVTYAAGVVEAELVDSGSGAWLTLFGDASQLHAKHLTHYVMNGRTVIKSQKPPDLRTLVVPEVLDTEEWDSLSPEEQADEAPEVLIKLDARAVWKRLASGASLFLAPKNVRHAC</sequence>
<gene>
    <name evidence="1" type="ORF">JYK02_37985</name>
</gene>
<dbReference type="RefSeq" id="WP_207057851.1">
    <property type="nucleotide sequence ID" value="NZ_JAFIMU010000017.1"/>
</dbReference>
<evidence type="ECO:0000313" key="2">
    <source>
        <dbReference type="Proteomes" id="UP000664052"/>
    </source>
</evidence>
<accession>A0ABS3DPP9</accession>
<dbReference type="EMBL" id="JAFIMU010000017">
    <property type="protein sequence ID" value="MBN8233323.1"/>
    <property type="molecule type" value="Genomic_DNA"/>
</dbReference>
<evidence type="ECO:0000313" key="1">
    <source>
        <dbReference type="EMBL" id="MBN8233323.1"/>
    </source>
</evidence>
<dbReference type="Proteomes" id="UP000664052">
    <property type="component" value="Unassembled WGS sequence"/>
</dbReference>
<organism evidence="1 2">
    <name type="scientific">Corallococcus macrosporus</name>
    <dbReference type="NCBI Taxonomy" id="35"/>
    <lineage>
        <taxon>Bacteria</taxon>
        <taxon>Pseudomonadati</taxon>
        <taxon>Myxococcota</taxon>
        <taxon>Myxococcia</taxon>
        <taxon>Myxococcales</taxon>
        <taxon>Cystobacterineae</taxon>
        <taxon>Myxococcaceae</taxon>
        <taxon>Corallococcus</taxon>
    </lineage>
</organism>
<name>A0ABS3DPP9_9BACT</name>
<keyword evidence="2" id="KW-1185">Reference proteome</keyword>
<reference evidence="1 2" key="1">
    <citation type="submission" date="2021-02" db="EMBL/GenBank/DDBJ databases">
        <title>De Novo genome assembly of isolated myxobacteria.</title>
        <authorList>
            <person name="Stevens D.C."/>
        </authorList>
    </citation>
    <scope>NUCLEOTIDE SEQUENCE [LARGE SCALE GENOMIC DNA]</scope>
    <source>
        <strain evidence="1 2">ATCC 29039</strain>
    </source>
</reference>
<comment type="caution">
    <text evidence="1">The sequence shown here is derived from an EMBL/GenBank/DDBJ whole genome shotgun (WGS) entry which is preliminary data.</text>
</comment>
<proteinExistence type="predicted"/>
<protein>
    <submittedName>
        <fullName evidence="1">Uncharacterized protein</fullName>
    </submittedName>
</protein>